<gene>
    <name evidence="2" type="ORF">GCM10022405_07170</name>
</gene>
<keyword evidence="3" id="KW-1185">Reference proteome</keyword>
<comment type="caution">
    <text evidence="2">The sequence shown here is derived from an EMBL/GenBank/DDBJ whole genome shotgun (WGS) entry which is preliminary data.</text>
</comment>
<dbReference type="Proteomes" id="UP001499994">
    <property type="component" value="Unassembled WGS sequence"/>
</dbReference>
<dbReference type="PANTHER" id="PTHR22916:SF3">
    <property type="entry name" value="UDP-GLCNAC:BETAGAL BETA-1,3-N-ACETYLGLUCOSAMINYLTRANSFERASE-LIKE PROTEIN 1"/>
    <property type="match status" value="1"/>
</dbReference>
<dbReference type="PANTHER" id="PTHR22916">
    <property type="entry name" value="GLYCOSYLTRANSFERASE"/>
    <property type="match status" value="1"/>
</dbReference>
<proteinExistence type="predicted"/>
<evidence type="ECO:0000259" key="1">
    <source>
        <dbReference type="Pfam" id="PF00535"/>
    </source>
</evidence>
<accession>A0ABP7KS25</accession>
<feature type="domain" description="Glycosyltransferase 2-like" evidence="1">
    <location>
        <begin position="6"/>
        <end position="110"/>
    </location>
</feature>
<dbReference type="InterPro" id="IPR029044">
    <property type="entry name" value="Nucleotide-diphossugar_trans"/>
</dbReference>
<dbReference type="SUPFAM" id="SSF53448">
    <property type="entry name" value="Nucleotide-diphospho-sugar transferases"/>
    <property type="match status" value="1"/>
</dbReference>
<sequence>MKKIDIILASYNGEQYINAQINSILQNFDNIEGYECRLIISDDASVDETCAIITKIQDKRVFLLDNSRKGGVKLNFSFLINNSNADYIFFSDQDDIWLPNKLELFIRQFEVVGETKPLLIHSDLKIVDRDLNVISDSMFSSQNIYSEPTLGQLLVSNSVTGCVMAMNKLLLSKVKNKNFSATVMHDWYIALVAKCLGEIIFLNSSTILYRQHGGNQVGSIERKLHDYFSVRKIIQFIKKSKKSIEETKIQAVHFLDEFGSQINNEERQFIEEYIKSFSTWAIISRVKLFFSARIGKKGIARNLIFFFLYVF</sequence>
<reference evidence="3" key="1">
    <citation type="journal article" date="2019" name="Int. J. Syst. Evol. Microbiol.">
        <title>The Global Catalogue of Microorganisms (GCM) 10K type strain sequencing project: providing services to taxonomists for standard genome sequencing and annotation.</title>
        <authorList>
            <consortium name="The Broad Institute Genomics Platform"/>
            <consortium name="The Broad Institute Genome Sequencing Center for Infectious Disease"/>
            <person name="Wu L."/>
            <person name="Ma J."/>
        </authorList>
    </citation>
    <scope>NUCLEOTIDE SEQUENCE [LARGE SCALE GENOMIC DNA]</scope>
    <source>
        <strain evidence="3">JCM 17201</strain>
    </source>
</reference>
<dbReference type="CDD" id="cd04196">
    <property type="entry name" value="GT_2_like_d"/>
    <property type="match status" value="1"/>
</dbReference>
<protein>
    <submittedName>
        <fullName evidence="2">Glycosyltransferase family 2 protein</fullName>
    </submittedName>
</protein>
<evidence type="ECO:0000313" key="3">
    <source>
        <dbReference type="Proteomes" id="UP001499994"/>
    </source>
</evidence>
<dbReference type="EMBL" id="BAABDG010000002">
    <property type="protein sequence ID" value="GAA3884336.1"/>
    <property type="molecule type" value="Genomic_DNA"/>
</dbReference>
<evidence type="ECO:0000313" key="2">
    <source>
        <dbReference type="EMBL" id="GAA3884336.1"/>
    </source>
</evidence>
<organism evidence="2 3">
    <name type="scientific">Gibbsiella dentisursi</name>
    <dbReference type="NCBI Taxonomy" id="796890"/>
    <lineage>
        <taxon>Bacteria</taxon>
        <taxon>Pseudomonadati</taxon>
        <taxon>Pseudomonadota</taxon>
        <taxon>Gammaproteobacteria</taxon>
        <taxon>Enterobacterales</taxon>
        <taxon>Yersiniaceae</taxon>
        <taxon>Gibbsiella</taxon>
    </lineage>
</organism>
<name>A0ABP7KS25_9GAMM</name>
<dbReference type="RefSeq" id="WP_346079210.1">
    <property type="nucleotide sequence ID" value="NZ_BAABDG010000002.1"/>
</dbReference>
<dbReference type="InterPro" id="IPR001173">
    <property type="entry name" value="Glyco_trans_2-like"/>
</dbReference>
<dbReference type="Pfam" id="PF00535">
    <property type="entry name" value="Glycos_transf_2"/>
    <property type="match status" value="1"/>
</dbReference>
<dbReference type="Gene3D" id="3.90.550.10">
    <property type="entry name" value="Spore Coat Polysaccharide Biosynthesis Protein SpsA, Chain A"/>
    <property type="match status" value="1"/>
</dbReference>